<dbReference type="PANTHER" id="PTHR43542">
    <property type="entry name" value="METHYLTRANSFERASE"/>
    <property type="match status" value="1"/>
</dbReference>
<dbReference type="InterPro" id="IPR002052">
    <property type="entry name" value="DNA_methylase_N6_adenine_CS"/>
</dbReference>
<dbReference type="InterPro" id="IPR029063">
    <property type="entry name" value="SAM-dependent_MTases_sf"/>
</dbReference>
<organism evidence="3 4">
    <name type="scientific">Candidatus Moanibacter tarae</name>
    <dbReference type="NCBI Taxonomy" id="2200854"/>
    <lineage>
        <taxon>Bacteria</taxon>
        <taxon>Pseudomonadati</taxon>
        <taxon>Verrucomicrobiota</taxon>
        <taxon>Opitutia</taxon>
        <taxon>Puniceicoccales</taxon>
        <taxon>Puniceicoccales incertae sedis</taxon>
        <taxon>Candidatus Moanibacter</taxon>
    </lineage>
</organism>
<dbReference type="Gene3D" id="3.40.50.150">
    <property type="entry name" value="Vaccinia Virus protein VP39"/>
    <property type="match status" value="1"/>
</dbReference>
<dbReference type="AlphaFoldDB" id="A0A2Z4AHZ0"/>
<dbReference type="GO" id="GO:0052913">
    <property type="term" value="F:16S rRNA (guanine(966)-N(2))-methyltransferase activity"/>
    <property type="evidence" value="ECO:0007669"/>
    <property type="project" value="UniProtKB-EC"/>
</dbReference>
<proteinExistence type="predicted"/>
<keyword evidence="2 3" id="KW-0808">Transferase</keyword>
<dbReference type="Proteomes" id="UP000247465">
    <property type="component" value="Chromosome"/>
</dbReference>
<evidence type="ECO:0000256" key="2">
    <source>
        <dbReference type="ARBA" id="ARBA00022679"/>
    </source>
</evidence>
<dbReference type="EMBL" id="CP029803">
    <property type="protein sequence ID" value="AWT60828.1"/>
    <property type="molecule type" value="Genomic_DNA"/>
</dbReference>
<dbReference type="SUPFAM" id="SSF53335">
    <property type="entry name" value="S-adenosyl-L-methionine-dependent methyltransferases"/>
    <property type="match status" value="1"/>
</dbReference>
<dbReference type="EC" id="2.1.1.171" evidence="3"/>
<dbReference type="PIRSF" id="PIRSF004553">
    <property type="entry name" value="CHP00095"/>
    <property type="match status" value="1"/>
</dbReference>
<evidence type="ECO:0000256" key="1">
    <source>
        <dbReference type="ARBA" id="ARBA00022603"/>
    </source>
</evidence>
<protein>
    <submittedName>
        <fullName evidence="3">Ribosomal RNA small subunit methyltransferase D</fullName>
        <ecNumber evidence="3">2.1.1.171</ecNumber>
    </submittedName>
</protein>
<dbReference type="PROSITE" id="PS00092">
    <property type="entry name" value="N6_MTASE"/>
    <property type="match status" value="1"/>
</dbReference>
<dbReference type="GO" id="GO:0003676">
    <property type="term" value="F:nucleic acid binding"/>
    <property type="evidence" value="ECO:0007669"/>
    <property type="project" value="InterPro"/>
</dbReference>
<dbReference type="KEGG" id="mtar:DF168_02050"/>
<dbReference type="CDD" id="cd02440">
    <property type="entry name" value="AdoMet_MTases"/>
    <property type="match status" value="1"/>
</dbReference>
<evidence type="ECO:0000313" key="3">
    <source>
        <dbReference type="EMBL" id="AWT60828.1"/>
    </source>
</evidence>
<evidence type="ECO:0000313" key="4">
    <source>
        <dbReference type="Proteomes" id="UP000247465"/>
    </source>
</evidence>
<sequence>MRVTGGRARGIQLEVPKRWVRPALDRMREAVFSIIGSRVSGATFLDLFAGCGSYGLEALSRGADSGVFLEKNRTCVKSVRRNLGKVCKSVGISPDPFMILEADVFRWRSTDGRTFDLIFVDPPYDIWGVSASRILRLVGECLNIESQSRVVFETPGGFEFDFGEWTLEREVGNPQNRAGPSVKILKR</sequence>
<reference evidence="3 4" key="1">
    <citation type="submission" date="2018-06" db="EMBL/GenBank/DDBJ databases">
        <title>Draft Genome Sequence of a Novel Marine Bacterium Related to the Verrucomicrobia.</title>
        <authorList>
            <person name="Vosseberg J."/>
            <person name="Martijn J."/>
            <person name="Ettema T.J.G."/>
        </authorList>
    </citation>
    <scope>NUCLEOTIDE SEQUENCE [LARGE SCALE GENOMIC DNA]</scope>
    <source>
        <strain evidence="3">TARA_B100001123</strain>
    </source>
</reference>
<gene>
    <name evidence="3" type="primary">rsmD</name>
    <name evidence="3" type="ORF">DF168_02050</name>
</gene>
<name>A0A2Z4AHZ0_9BACT</name>
<dbReference type="PANTHER" id="PTHR43542:SF1">
    <property type="entry name" value="METHYLTRANSFERASE"/>
    <property type="match status" value="1"/>
</dbReference>
<accession>A0A2Z4AHZ0</accession>
<dbReference type="Pfam" id="PF03602">
    <property type="entry name" value="Cons_hypoth95"/>
    <property type="match status" value="1"/>
</dbReference>
<keyword evidence="1 3" id="KW-0489">Methyltransferase</keyword>
<dbReference type="InterPro" id="IPR004398">
    <property type="entry name" value="RNA_MeTrfase_RsmD"/>
</dbReference>